<evidence type="ECO:0000259" key="1">
    <source>
        <dbReference type="Pfam" id="PF00561"/>
    </source>
</evidence>
<dbReference type="EC" id="3.7.1.13" evidence="2"/>
<organism evidence="2 3">
    <name type="scientific">Paenibacillus auburnensis</name>
    <dbReference type="NCBI Taxonomy" id="2905649"/>
    <lineage>
        <taxon>Bacteria</taxon>
        <taxon>Bacillati</taxon>
        <taxon>Bacillota</taxon>
        <taxon>Bacilli</taxon>
        <taxon>Bacillales</taxon>
        <taxon>Paenibacillaceae</taxon>
        <taxon>Paenibacillus</taxon>
    </lineage>
</organism>
<dbReference type="EMBL" id="CAKMMG010000008">
    <property type="protein sequence ID" value="CAH1217405.1"/>
    <property type="molecule type" value="Genomic_DNA"/>
</dbReference>
<dbReference type="GO" id="GO:0018768">
    <property type="term" value="F:2-hydroxy-6-oxo-6-(2'-aminophenyl)hexa-2,4-dienoate hydrolase activity"/>
    <property type="evidence" value="ECO:0007669"/>
    <property type="project" value="UniProtKB-EC"/>
</dbReference>
<keyword evidence="2" id="KW-0378">Hydrolase</keyword>
<evidence type="ECO:0000313" key="2">
    <source>
        <dbReference type="EMBL" id="CAH1217405.1"/>
    </source>
</evidence>
<reference evidence="2" key="1">
    <citation type="submission" date="2022-01" db="EMBL/GenBank/DDBJ databases">
        <authorList>
            <person name="Criscuolo A."/>
        </authorList>
    </citation>
    <scope>NUCLEOTIDE SEQUENCE</scope>
    <source>
        <strain evidence="2">CIP111892</strain>
    </source>
</reference>
<name>A0ABM9CM14_9BACL</name>
<accession>A0ABM9CM14</accession>
<comment type="caution">
    <text evidence="2">The sequence shown here is derived from an EMBL/GenBank/DDBJ whole genome shotgun (WGS) entry which is preliminary data.</text>
</comment>
<dbReference type="Gene3D" id="3.40.50.1820">
    <property type="entry name" value="alpha/beta hydrolase"/>
    <property type="match status" value="1"/>
</dbReference>
<proteinExistence type="predicted"/>
<dbReference type="SUPFAM" id="SSF53474">
    <property type="entry name" value="alpha/beta-Hydrolases"/>
    <property type="match status" value="1"/>
</dbReference>
<dbReference type="Proteomes" id="UP000838324">
    <property type="component" value="Unassembled WGS sequence"/>
</dbReference>
<feature type="domain" description="AB hydrolase-1" evidence="1">
    <location>
        <begin position="19"/>
        <end position="253"/>
    </location>
</feature>
<gene>
    <name evidence="2" type="primary">carC</name>
    <name evidence="2" type="ORF">PAECIP111892_04408</name>
</gene>
<dbReference type="PRINTS" id="PR00111">
    <property type="entry name" value="ABHYDROLASE"/>
</dbReference>
<dbReference type="PANTHER" id="PTHR43798">
    <property type="entry name" value="MONOACYLGLYCEROL LIPASE"/>
    <property type="match status" value="1"/>
</dbReference>
<keyword evidence="3" id="KW-1185">Reference proteome</keyword>
<dbReference type="PANTHER" id="PTHR43798:SF6">
    <property type="entry name" value="HYDROLASE, PUTATIVE (AFU_ORTHOLOGUE AFUA_4G13070)-RELATED"/>
    <property type="match status" value="1"/>
</dbReference>
<sequence>MLYSDNNITFNYEEAGTGPPMLILHGNGPDHKMMMGCMEPIMSRQEGYRRIYVDLPGMGKTPSADWIKSSDDMLRAVEMMIEALIPGERFLLVGQSYGGYLARGLHRNYADLIEGVFLLCPCVIADMADRELPSHQVMFRDNQLLDELTEAEREEFTSITVVQSRQVWERYKTEIISALQLADVQFMQRIKESGGYPFSFDLETLAPFTKPSLILTGRQDSMTGFKDAWNLLDAYPHAAFSVLDRAGHNLHLEQEELLGAMVIEWLNRVKAGTIDN</sequence>
<dbReference type="Pfam" id="PF00561">
    <property type="entry name" value="Abhydrolase_1"/>
    <property type="match status" value="1"/>
</dbReference>
<dbReference type="InterPro" id="IPR000073">
    <property type="entry name" value="AB_hydrolase_1"/>
</dbReference>
<evidence type="ECO:0000313" key="3">
    <source>
        <dbReference type="Proteomes" id="UP000838324"/>
    </source>
</evidence>
<protein>
    <submittedName>
        <fullName evidence="2">2-hydroxy-6-oxo-6-(2'-aminophenyl)hexa-2, 4-dienoic acid hydrolase</fullName>
        <ecNumber evidence="2">3.7.1.13</ecNumber>
    </submittedName>
</protein>
<dbReference type="InterPro" id="IPR050266">
    <property type="entry name" value="AB_hydrolase_sf"/>
</dbReference>
<dbReference type="RefSeq" id="WP_236336265.1">
    <property type="nucleotide sequence ID" value="NZ_CAKMMG010000008.1"/>
</dbReference>
<dbReference type="InterPro" id="IPR029058">
    <property type="entry name" value="AB_hydrolase_fold"/>
</dbReference>